<gene>
    <name evidence="2" type="ORF">VZT92_022695</name>
</gene>
<organism evidence="2 3">
    <name type="scientific">Zoarces viviparus</name>
    <name type="common">Viviparous eelpout</name>
    <name type="synonym">Blennius viviparus</name>
    <dbReference type="NCBI Taxonomy" id="48416"/>
    <lineage>
        <taxon>Eukaryota</taxon>
        <taxon>Metazoa</taxon>
        <taxon>Chordata</taxon>
        <taxon>Craniata</taxon>
        <taxon>Vertebrata</taxon>
        <taxon>Euteleostomi</taxon>
        <taxon>Actinopterygii</taxon>
        <taxon>Neopterygii</taxon>
        <taxon>Teleostei</taxon>
        <taxon>Neoteleostei</taxon>
        <taxon>Acanthomorphata</taxon>
        <taxon>Eupercaria</taxon>
        <taxon>Perciformes</taxon>
        <taxon>Cottioidei</taxon>
        <taxon>Zoarcales</taxon>
        <taxon>Zoarcidae</taxon>
        <taxon>Zoarcinae</taxon>
        <taxon>Zoarces</taxon>
    </lineage>
</organism>
<evidence type="ECO:0000256" key="1">
    <source>
        <dbReference type="SAM" id="MobiDB-lite"/>
    </source>
</evidence>
<reference evidence="2 3" key="1">
    <citation type="journal article" date="2024" name="Genome Biol. Evol.">
        <title>Chromosome-level genome assembly of the viviparous eelpout Zoarces viviparus.</title>
        <authorList>
            <person name="Fuhrmann N."/>
            <person name="Brasseur M.V."/>
            <person name="Bakowski C.E."/>
            <person name="Podsiadlowski L."/>
            <person name="Prost S."/>
            <person name="Krehenwinkel H."/>
            <person name="Mayer C."/>
        </authorList>
    </citation>
    <scope>NUCLEOTIDE SEQUENCE [LARGE SCALE GENOMIC DNA]</scope>
    <source>
        <strain evidence="2">NO-MEL_2022_Ind0_liver</strain>
    </source>
</reference>
<feature type="region of interest" description="Disordered" evidence="1">
    <location>
        <begin position="49"/>
        <end position="74"/>
    </location>
</feature>
<evidence type="ECO:0000313" key="3">
    <source>
        <dbReference type="Proteomes" id="UP001488805"/>
    </source>
</evidence>
<comment type="caution">
    <text evidence="2">The sequence shown here is derived from an EMBL/GenBank/DDBJ whole genome shotgun (WGS) entry which is preliminary data.</text>
</comment>
<dbReference type="EMBL" id="JBCEZU010000434">
    <property type="protein sequence ID" value="KAK9520008.1"/>
    <property type="molecule type" value="Genomic_DNA"/>
</dbReference>
<sequence>MERTKLFPFPSDGPALHRCVTNECGQKAESEQQKICLNRASSVMVLMRSRGSTSAHLEPSSPATLGHLGPELLR</sequence>
<protein>
    <submittedName>
        <fullName evidence="2">Uncharacterized protein</fullName>
    </submittedName>
</protein>
<dbReference type="AlphaFoldDB" id="A0AAW1ED02"/>
<name>A0AAW1ED02_ZOAVI</name>
<proteinExistence type="predicted"/>
<dbReference type="Proteomes" id="UP001488805">
    <property type="component" value="Unassembled WGS sequence"/>
</dbReference>
<accession>A0AAW1ED02</accession>
<evidence type="ECO:0000313" key="2">
    <source>
        <dbReference type="EMBL" id="KAK9520008.1"/>
    </source>
</evidence>
<keyword evidence="3" id="KW-1185">Reference proteome</keyword>